<name>A0A9N9EQ86_9GLOM</name>
<gene>
    <name evidence="6" type="ORF">FCALED_LOCUS12736</name>
</gene>
<dbReference type="PANTHER" id="PTHR10741">
    <property type="entry name" value="TRANSLIN AND TRANSLIN ASSOCIATED PROTEIN X"/>
    <property type="match status" value="1"/>
</dbReference>
<dbReference type="GO" id="GO:0005737">
    <property type="term" value="C:cytoplasm"/>
    <property type="evidence" value="ECO:0007669"/>
    <property type="project" value="UniProtKB-SubCell"/>
</dbReference>
<dbReference type="Pfam" id="PF01997">
    <property type="entry name" value="Translin"/>
    <property type="match status" value="1"/>
</dbReference>
<accession>A0A9N9EQ86</accession>
<dbReference type="Proteomes" id="UP000789570">
    <property type="component" value="Unassembled WGS sequence"/>
</dbReference>
<evidence type="ECO:0000313" key="6">
    <source>
        <dbReference type="EMBL" id="CAG8685656.1"/>
    </source>
</evidence>
<comment type="similarity">
    <text evidence="3">Belongs to the translin family.</text>
</comment>
<evidence type="ECO:0000256" key="2">
    <source>
        <dbReference type="ARBA" id="ARBA00004496"/>
    </source>
</evidence>
<dbReference type="InterPro" id="IPR016068">
    <property type="entry name" value="Translin_N"/>
</dbReference>
<keyword evidence="5" id="KW-0539">Nucleus</keyword>
<dbReference type="GO" id="GO:0005634">
    <property type="term" value="C:nucleus"/>
    <property type="evidence" value="ECO:0007669"/>
    <property type="project" value="UniProtKB-SubCell"/>
</dbReference>
<evidence type="ECO:0000256" key="4">
    <source>
        <dbReference type="ARBA" id="ARBA00022490"/>
    </source>
</evidence>
<comment type="subcellular location">
    <subcellularLocation>
        <location evidence="2">Cytoplasm</location>
    </subcellularLocation>
    <subcellularLocation>
        <location evidence="1">Nucleus</location>
    </subcellularLocation>
</comment>
<dbReference type="InterPro" id="IPR016069">
    <property type="entry name" value="Translin_C"/>
</dbReference>
<dbReference type="InterPro" id="IPR002848">
    <property type="entry name" value="Translin_fam"/>
</dbReference>
<evidence type="ECO:0000313" key="7">
    <source>
        <dbReference type="Proteomes" id="UP000789570"/>
    </source>
</evidence>
<dbReference type="Gene3D" id="1.20.58.200">
    <property type="entry name" value="Translin, domain 2"/>
    <property type="match status" value="1"/>
</dbReference>
<dbReference type="FunFam" id="1.20.58.200:FF:000001">
    <property type="entry name" value="Translin-associated factor X"/>
    <property type="match status" value="1"/>
</dbReference>
<keyword evidence="7" id="KW-1185">Reference proteome</keyword>
<dbReference type="OrthoDB" id="31005at2759"/>
<comment type="caution">
    <text evidence="6">The sequence shown here is derived from an EMBL/GenBank/DDBJ whole genome shotgun (WGS) entry which is preliminary data.</text>
</comment>
<dbReference type="Gene3D" id="1.20.58.190">
    <property type="entry name" value="Translin, domain 1"/>
    <property type="match status" value="1"/>
</dbReference>
<dbReference type="EMBL" id="CAJVPQ010006511">
    <property type="protein sequence ID" value="CAG8685656.1"/>
    <property type="molecule type" value="Genomic_DNA"/>
</dbReference>
<dbReference type="GO" id="GO:0043565">
    <property type="term" value="F:sequence-specific DNA binding"/>
    <property type="evidence" value="ECO:0007669"/>
    <property type="project" value="InterPro"/>
</dbReference>
<evidence type="ECO:0000256" key="3">
    <source>
        <dbReference type="ARBA" id="ARBA00005902"/>
    </source>
</evidence>
<protein>
    <submittedName>
        <fullName evidence="6">14941_t:CDS:1</fullName>
    </submittedName>
</protein>
<keyword evidence="4" id="KW-0963">Cytoplasm</keyword>
<dbReference type="SUPFAM" id="SSF74784">
    <property type="entry name" value="Translin"/>
    <property type="match status" value="1"/>
</dbReference>
<sequence length="254" mass="29545">METEIRNTQSDKNDIVGIETLFTGFREALDQHYNRRERIIKCSRDITYLSKKLIFLAHRANQKTLKSVLEEAATKKKEILELFQQISCDLEDANYYRYHKNISPAIQEYIEAVSFLEYLEHDRLIPKDNVDSDFKDQSGKLFFHVLAEDYVLGIADLTGELMRYAINSIGKGDHNRAIQVCQFLRILKADYDAFKIPSKSPLAKKMEGIKMNLAKVEDACYAFTIRGSEYPKEFYQHIVSMHSRNYEGMDVDES</sequence>
<dbReference type="CDD" id="cd14820">
    <property type="entry name" value="TRAX"/>
    <property type="match status" value="1"/>
</dbReference>
<dbReference type="InterPro" id="IPR036081">
    <property type="entry name" value="Translin_sf"/>
</dbReference>
<dbReference type="AlphaFoldDB" id="A0A9N9EQ86"/>
<proteinExistence type="inferred from homology"/>
<reference evidence="6" key="1">
    <citation type="submission" date="2021-06" db="EMBL/GenBank/DDBJ databases">
        <authorList>
            <person name="Kallberg Y."/>
            <person name="Tangrot J."/>
            <person name="Rosling A."/>
        </authorList>
    </citation>
    <scope>NUCLEOTIDE SEQUENCE</scope>
    <source>
        <strain evidence="6">UK204</strain>
    </source>
</reference>
<evidence type="ECO:0000256" key="5">
    <source>
        <dbReference type="ARBA" id="ARBA00023242"/>
    </source>
</evidence>
<organism evidence="6 7">
    <name type="scientific">Funneliformis caledonium</name>
    <dbReference type="NCBI Taxonomy" id="1117310"/>
    <lineage>
        <taxon>Eukaryota</taxon>
        <taxon>Fungi</taxon>
        <taxon>Fungi incertae sedis</taxon>
        <taxon>Mucoromycota</taxon>
        <taxon>Glomeromycotina</taxon>
        <taxon>Glomeromycetes</taxon>
        <taxon>Glomerales</taxon>
        <taxon>Glomeraceae</taxon>
        <taxon>Funneliformis</taxon>
    </lineage>
</organism>
<evidence type="ECO:0000256" key="1">
    <source>
        <dbReference type="ARBA" id="ARBA00004123"/>
    </source>
</evidence>